<evidence type="ECO:0000313" key="2">
    <source>
        <dbReference type="EMBL" id="NOE18290.1"/>
    </source>
</evidence>
<feature type="transmembrane region" description="Helical" evidence="1">
    <location>
        <begin position="12"/>
        <end position="31"/>
    </location>
</feature>
<accession>A0AA90YUV0</accession>
<proteinExistence type="predicted"/>
<comment type="caution">
    <text evidence="2">The sequence shown here is derived from an EMBL/GenBank/DDBJ whole genome shotgun (WGS) entry which is preliminary data.</text>
</comment>
<gene>
    <name evidence="2" type="ORF">GS634_09170</name>
</gene>
<organism evidence="2 3">
    <name type="scientific">Ruegeria atlantica</name>
    <dbReference type="NCBI Taxonomy" id="81569"/>
    <lineage>
        <taxon>Bacteria</taxon>
        <taxon>Pseudomonadati</taxon>
        <taxon>Pseudomonadota</taxon>
        <taxon>Alphaproteobacteria</taxon>
        <taxon>Rhodobacterales</taxon>
        <taxon>Roseobacteraceae</taxon>
        <taxon>Ruegeria</taxon>
    </lineage>
</organism>
<sequence length="142" mass="16106">MTPYSFARSNRNLRTLAILAGVYAALLALVVLFDAAWWIAGLLSLATLPAVWDVVQNTSAGMQLDQNALSWFTGNRQAEVALRDIDHFRFDTRWDFSVRVSIVLHSGKRIRLPDESLPAHLDLETLLKQAGFRVERHHFTVF</sequence>
<name>A0AA90YUV0_9RHOB</name>
<evidence type="ECO:0000313" key="3">
    <source>
        <dbReference type="Proteomes" id="UP000597886"/>
    </source>
</evidence>
<dbReference type="AlphaFoldDB" id="A0AA90YUV0"/>
<dbReference type="Proteomes" id="UP000597886">
    <property type="component" value="Unassembled WGS sequence"/>
</dbReference>
<keyword evidence="1" id="KW-0812">Transmembrane</keyword>
<keyword evidence="1" id="KW-1133">Transmembrane helix</keyword>
<keyword evidence="1" id="KW-0472">Membrane</keyword>
<dbReference type="EMBL" id="WVRA01000002">
    <property type="protein sequence ID" value="NOE18290.1"/>
    <property type="molecule type" value="Genomic_DNA"/>
</dbReference>
<evidence type="ECO:0000256" key="1">
    <source>
        <dbReference type="SAM" id="Phobius"/>
    </source>
</evidence>
<reference evidence="2" key="1">
    <citation type="submission" date="2019-12" db="EMBL/GenBank/DDBJ databases">
        <title>Ruegeria JWLKs population differentiation of coral mucus and skeleton niches.</title>
        <authorList>
            <person name="Luo D."/>
        </authorList>
    </citation>
    <scope>NUCLEOTIDE SEQUENCE</scope>
    <source>
        <strain evidence="2">HKCCD6181</strain>
    </source>
</reference>
<protein>
    <submittedName>
        <fullName evidence="2">Uncharacterized protein</fullName>
    </submittedName>
</protein>
<dbReference type="RefSeq" id="WP_171231273.1">
    <property type="nucleotide sequence ID" value="NZ_WVRA01000002.1"/>
</dbReference>